<evidence type="ECO:0000256" key="3">
    <source>
        <dbReference type="ARBA" id="ARBA00022679"/>
    </source>
</evidence>
<feature type="domain" description="Cobalamin adenosyltransferase-like" evidence="7">
    <location>
        <begin position="3"/>
        <end position="166"/>
    </location>
</feature>
<evidence type="ECO:0000313" key="8">
    <source>
        <dbReference type="EMBL" id="EAY27966.1"/>
    </source>
</evidence>
<comment type="catalytic activity">
    <reaction evidence="6">
        <text>2 cob(II)alamin + reduced [electron-transfer flavoprotein] + 2 ATP = 2 adenosylcob(III)alamin + 2 triphosphate + oxidized [electron-transfer flavoprotein] + 3 H(+)</text>
        <dbReference type="Rhea" id="RHEA:28671"/>
        <dbReference type="Rhea" id="RHEA-COMP:10685"/>
        <dbReference type="Rhea" id="RHEA-COMP:10686"/>
        <dbReference type="ChEBI" id="CHEBI:15378"/>
        <dbReference type="ChEBI" id="CHEBI:16304"/>
        <dbReference type="ChEBI" id="CHEBI:18036"/>
        <dbReference type="ChEBI" id="CHEBI:18408"/>
        <dbReference type="ChEBI" id="CHEBI:30616"/>
        <dbReference type="ChEBI" id="CHEBI:57692"/>
        <dbReference type="ChEBI" id="CHEBI:58307"/>
        <dbReference type="EC" id="2.5.1.17"/>
    </reaction>
</comment>
<keyword evidence="6" id="KW-0169">Cobalamin biosynthesis</keyword>
<dbReference type="GO" id="GO:0009236">
    <property type="term" value="P:cobalamin biosynthetic process"/>
    <property type="evidence" value="ECO:0007669"/>
    <property type="project" value="UniProtKB-UniRule"/>
</dbReference>
<evidence type="ECO:0000256" key="2">
    <source>
        <dbReference type="ARBA" id="ARBA00011233"/>
    </source>
</evidence>
<dbReference type="Pfam" id="PF01923">
    <property type="entry name" value="Cob_adeno_trans"/>
    <property type="match status" value="1"/>
</dbReference>
<keyword evidence="4 6" id="KW-0547">Nucleotide-binding</keyword>
<dbReference type="GO" id="GO:0008817">
    <property type="term" value="F:corrinoid adenosyltransferase activity"/>
    <property type="evidence" value="ECO:0007669"/>
    <property type="project" value="UniProtKB-UniRule"/>
</dbReference>
<evidence type="ECO:0000256" key="5">
    <source>
        <dbReference type="ARBA" id="ARBA00022840"/>
    </source>
</evidence>
<comment type="pathway">
    <text evidence="6">Cofactor biosynthesis; adenosylcobalamin biosynthesis; adenosylcobalamin from cob(II)yrinate a,c-diamide: step 2/7.</text>
</comment>
<dbReference type="PANTHER" id="PTHR12213">
    <property type="entry name" value="CORRINOID ADENOSYLTRANSFERASE"/>
    <property type="match status" value="1"/>
</dbReference>
<comment type="catalytic activity">
    <reaction evidence="6">
        <text>2 cob(II)yrinate a,c diamide + reduced [electron-transfer flavoprotein] + 2 ATP = 2 adenosylcob(III)yrinate a,c-diamide + 2 triphosphate + oxidized [electron-transfer flavoprotein] + 3 H(+)</text>
        <dbReference type="Rhea" id="RHEA:11528"/>
        <dbReference type="Rhea" id="RHEA-COMP:10685"/>
        <dbReference type="Rhea" id="RHEA-COMP:10686"/>
        <dbReference type="ChEBI" id="CHEBI:15378"/>
        <dbReference type="ChEBI" id="CHEBI:18036"/>
        <dbReference type="ChEBI" id="CHEBI:30616"/>
        <dbReference type="ChEBI" id="CHEBI:57692"/>
        <dbReference type="ChEBI" id="CHEBI:58307"/>
        <dbReference type="ChEBI" id="CHEBI:58503"/>
        <dbReference type="ChEBI" id="CHEBI:58537"/>
        <dbReference type="EC" id="2.5.1.17"/>
    </reaction>
</comment>
<dbReference type="NCBIfam" id="TIGR00636">
    <property type="entry name" value="PduO_Nterm"/>
    <property type="match status" value="1"/>
</dbReference>
<dbReference type="FunFam" id="1.20.1200.10:FF:000001">
    <property type="entry name" value="Cob(I)yrinic acid a,c-diamide adenosyltransferase"/>
    <property type="match status" value="1"/>
</dbReference>
<proteinExistence type="inferred from homology"/>
<dbReference type="EMBL" id="AAWS01000019">
    <property type="protein sequence ID" value="EAY27966.1"/>
    <property type="molecule type" value="Genomic_DNA"/>
</dbReference>
<sequence length="185" mass="20824">MKIYTKTGDKGKTSLIGGTRVSKSHLRIEAYGTVDELNSYIGLLSDQPVNKPHLAVLKEIQDRLFTIGSSLASDPEKSKMKIPDLLETDIALLESEMDKMNAVLPELRAFVLPGGHSSISFGHIARTVCRRAERMVIALQEVDFVADLVVQYLNRLSDYLFTLCRAMHQYMEIAETPWQPRMAKK</sequence>
<gene>
    <name evidence="8" type="ORF">M23134_02635</name>
</gene>
<protein>
    <recommendedName>
        <fullName evidence="6">Corrinoid adenosyltransferase</fullName>
        <ecNumber evidence="6">2.5.1.17</ecNumber>
    </recommendedName>
    <alternativeName>
        <fullName evidence="6">Cob(II)alamin adenosyltransferase</fullName>
    </alternativeName>
    <alternativeName>
        <fullName evidence="6">Cob(II)yrinic acid a,c-diamide adenosyltransferase</fullName>
    </alternativeName>
    <alternativeName>
        <fullName evidence="6">Cobinamide/cobalamin adenosyltransferase</fullName>
    </alternativeName>
</protein>
<dbReference type="GO" id="GO:0005524">
    <property type="term" value="F:ATP binding"/>
    <property type="evidence" value="ECO:0007669"/>
    <property type="project" value="UniProtKB-UniRule"/>
</dbReference>
<dbReference type="SUPFAM" id="SSF89028">
    <property type="entry name" value="Cobalamin adenosyltransferase-like"/>
    <property type="match status" value="1"/>
</dbReference>
<reference evidence="8 9" key="1">
    <citation type="submission" date="2007-01" db="EMBL/GenBank/DDBJ databases">
        <authorList>
            <person name="Haygood M."/>
            <person name="Podell S."/>
            <person name="Anderson C."/>
            <person name="Hopkinson B."/>
            <person name="Roe K."/>
            <person name="Barbeau K."/>
            <person name="Gaasterland T."/>
            <person name="Ferriera S."/>
            <person name="Johnson J."/>
            <person name="Kravitz S."/>
            <person name="Beeson K."/>
            <person name="Sutton G."/>
            <person name="Rogers Y.-H."/>
            <person name="Friedman R."/>
            <person name="Frazier M."/>
            <person name="Venter J.C."/>
        </authorList>
    </citation>
    <scope>NUCLEOTIDE SEQUENCE [LARGE SCALE GENOMIC DNA]</scope>
    <source>
        <strain evidence="8 9">ATCC 23134</strain>
    </source>
</reference>
<dbReference type="EC" id="2.5.1.17" evidence="6"/>
<keyword evidence="9" id="KW-1185">Reference proteome</keyword>
<evidence type="ECO:0000256" key="1">
    <source>
        <dbReference type="ARBA" id="ARBA00007487"/>
    </source>
</evidence>
<dbReference type="Proteomes" id="UP000004095">
    <property type="component" value="Unassembled WGS sequence"/>
</dbReference>
<dbReference type="PANTHER" id="PTHR12213:SF0">
    <property type="entry name" value="CORRINOID ADENOSYLTRANSFERASE MMAB"/>
    <property type="match status" value="1"/>
</dbReference>
<accession>A1ZNS7</accession>
<dbReference type="InterPro" id="IPR029499">
    <property type="entry name" value="PduO-typ"/>
</dbReference>
<dbReference type="UniPathway" id="UPA00148">
    <property type="reaction ID" value="UER00233"/>
</dbReference>
<dbReference type="InterPro" id="IPR016030">
    <property type="entry name" value="CblAdoTrfase-like"/>
</dbReference>
<organism evidence="8 9">
    <name type="scientific">Microscilla marina ATCC 23134</name>
    <dbReference type="NCBI Taxonomy" id="313606"/>
    <lineage>
        <taxon>Bacteria</taxon>
        <taxon>Pseudomonadati</taxon>
        <taxon>Bacteroidota</taxon>
        <taxon>Cytophagia</taxon>
        <taxon>Cytophagales</taxon>
        <taxon>Microscillaceae</taxon>
        <taxon>Microscilla</taxon>
    </lineage>
</organism>
<evidence type="ECO:0000256" key="6">
    <source>
        <dbReference type="RuleBase" id="RU366026"/>
    </source>
</evidence>
<name>A1ZNS7_MICM2</name>
<evidence type="ECO:0000313" key="9">
    <source>
        <dbReference type="Proteomes" id="UP000004095"/>
    </source>
</evidence>
<dbReference type="InterPro" id="IPR036451">
    <property type="entry name" value="CblAdoTrfase-like_sf"/>
</dbReference>
<dbReference type="AlphaFoldDB" id="A1ZNS7"/>
<keyword evidence="3 6" id="KW-0808">Transferase</keyword>
<dbReference type="Gene3D" id="1.20.1200.10">
    <property type="entry name" value="Cobalamin adenosyltransferase-like"/>
    <property type="match status" value="1"/>
</dbReference>
<evidence type="ECO:0000256" key="4">
    <source>
        <dbReference type="ARBA" id="ARBA00022741"/>
    </source>
</evidence>
<comment type="caution">
    <text evidence="8">The sequence shown here is derived from an EMBL/GenBank/DDBJ whole genome shotgun (WGS) entry which is preliminary data.</text>
</comment>
<dbReference type="RefSeq" id="WP_002698625.1">
    <property type="nucleotide sequence ID" value="NZ_AAWS01000019.1"/>
</dbReference>
<comment type="subunit">
    <text evidence="2">Homotrimer.</text>
</comment>
<evidence type="ECO:0000259" key="7">
    <source>
        <dbReference type="Pfam" id="PF01923"/>
    </source>
</evidence>
<dbReference type="eggNOG" id="COG2096">
    <property type="taxonomic scope" value="Bacteria"/>
</dbReference>
<keyword evidence="5 6" id="KW-0067">ATP-binding</keyword>
<dbReference type="OrthoDB" id="9778896at2"/>
<comment type="similarity">
    <text evidence="1 6">Belongs to the Cob(I)alamin adenosyltransferase family.</text>
</comment>